<dbReference type="VEuPathDB" id="VectorBase:ADIR006472"/>
<reference evidence="3" key="2">
    <citation type="submission" date="2020-05" db="UniProtKB">
        <authorList>
            <consortium name="EnsemblMetazoa"/>
        </authorList>
    </citation>
    <scope>IDENTIFICATION</scope>
    <source>
        <strain evidence="3">WRAIR2</strain>
    </source>
</reference>
<evidence type="ECO:0000313" key="4">
    <source>
        <dbReference type="Proteomes" id="UP000075884"/>
    </source>
</evidence>
<keyword evidence="4" id="KW-1185">Reference proteome</keyword>
<organism evidence="3 4">
    <name type="scientific">Anopheles dirus</name>
    <dbReference type="NCBI Taxonomy" id="7168"/>
    <lineage>
        <taxon>Eukaryota</taxon>
        <taxon>Metazoa</taxon>
        <taxon>Ecdysozoa</taxon>
        <taxon>Arthropoda</taxon>
        <taxon>Hexapoda</taxon>
        <taxon>Insecta</taxon>
        <taxon>Pterygota</taxon>
        <taxon>Neoptera</taxon>
        <taxon>Endopterygota</taxon>
        <taxon>Diptera</taxon>
        <taxon>Nematocera</taxon>
        <taxon>Culicoidea</taxon>
        <taxon>Culicidae</taxon>
        <taxon>Anophelinae</taxon>
        <taxon>Anopheles</taxon>
    </lineage>
</organism>
<dbReference type="Proteomes" id="UP000075884">
    <property type="component" value="Unassembled WGS sequence"/>
</dbReference>
<reference evidence="4" key="1">
    <citation type="submission" date="2013-03" db="EMBL/GenBank/DDBJ databases">
        <title>The Genome Sequence of Anopheles dirus WRAIR2.</title>
        <authorList>
            <consortium name="The Broad Institute Genomics Platform"/>
            <person name="Neafsey D.E."/>
            <person name="Walton C."/>
            <person name="Walker B."/>
            <person name="Young S.K."/>
            <person name="Zeng Q."/>
            <person name="Gargeya S."/>
            <person name="Fitzgerald M."/>
            <person name="Haas B."/>
            <person name="Abouelleil A."/>
            <person name="Allen A.W."/>
            <person name="Alvarado L."/>
            <person name="Arachchi H.M."/>
            <person name="Berlin A.M."/>
            <person name="Chapman S.B."/>
            <person name="Gainer-Dewar J."/>
            <person name="Goldberg J."/>
            <person name="Griggs A."/>
            <person name="Gujja S."/>
            <person name="Hansen M."/>
            <person name="Howarth C."/>
            <person name="Imamovic A."/>
            <person name="Ireland A."/>
            <person name="Larimer J."/>
            <person name="McCowan C."/>
            <person name="Murphy C."/>
            <person name="Pearson M."/>
            <person name="Poon T.W."/>
            <person name="Priest M."/>
            <person name="Roberts A."/>
            <person name="Saif S."/>
            <person name="Shea T."/>
            <person name="Sisk P."/>
            <person name="Sykes S."/>
            <person name="Wortman J."/>
            <person name="Nusbaum C."/>
            <person name="Birren B."/>
        </authorList>
    </citation>
    <scope>NUCLEOTIDE SEQUENCE [LARGE SCALE GENOMIC DNA]</scope>
    <source>
        <strain evidence="4">WRAIR2</strain>
    </source>
</reference>
<feature type="compositionally biased region" description="Pro residues" evidence="1">
    <location>
        <begin position="176"/>
        <end position="185"/>
    </location>
</feature>
<sequence>MQPLKLLFVLLLSTASVRAFWWSTSQTSDPPVASKQVQYVRAFTYQPVAFPAHSLLAPPSPYKFIQTSPAAILPTAKQVGPVPPPNQPMQPQVQPQTSSSPFSSFFGNAFGGLSGGSSSMTSGHPNSVGGSVSMFQQQQQQHQQHQQQQQQQQQQHQQQHQQHQQQQQPLVAQQPAPSPPMPTVTPPQSEVPSPSAQGLPSGGGFYGQQHPSKYPYFTMDQVQYLSSLPATAPHTPQVQFVPCMCPIAVNVQSHAEVADKRLDEATTTDSEVVVPSGGESEK</sequence>
<name>A0A182NFQ0_9DIPT</name>
<dbReference type="STRING" id="7168.A0A182NFQ0"/>
<dbReference type="EnsemblMetazoa" id="ADIR006472-RA">
    <property type="protein sequence ID" value="ADIR006472-PA"/>
    <property type="gene ID" value="ADIR006472"/>
</dbReference>
<feature type="compositionally biased region" description="Low complexity" evidence="1">
    <location>
        <begin position="89"/>
        <end position="108"/>
    </location>
</feature>
<keyword evidence="2" id="KW-0732">Signal</keyword>
<feature type="region of interest" description="Disordered" evidence="1">
    <location>
        <begin position="261"/>
        <end position="282"/>
    </location>
</feature>
<proteinExistence type="predicted"/>
<feature type="region of interest" description="Disordered" evidence="1">
    <location>
        <begin position="75"/>
        <end position="207"/>
    </location>
</feature>
<dbReference type="AlphaFoldDB" id="A0A182NFQ0"/>
<feature type="compositionally biased region" description="Low complexity" evidence="1">
    <location>
        <begin position="136"/>
        <end position="175"/>
    </location>
</feature>
<evidence type="ECO:0000256" key="2">
    <source>
        <dbReference type="SAM" id="SignalP"/>
    </source>
</evidence>
<evidence type="ECO:0000313" key="3">
    <source>
        <dbReference type="EnsemblMetazoa" id="ADIR006472-PA"/>
    </source>
</evidence>
<feature type="compositionally biased region" description="Polar residues" evidence="1">
    <location>
        <begin position="124"/>
        <end position="135"/>
    </location>
</feature>
<feature type="signal peptide" evidence="2">
    <location>
        <begin position="1"/>
        <end position="19"/>
    </location>
</feature>
<accession>A0A182NFQ0</accession>
<protein>
    <submittedName>
        <fullName evidence="3">Uncharacterized protein</fullName>
    </submittedName>
</protein>
<feature type="chain" id="PRO_5008129886" evidence="2">
    <location>
        <begin position="20"/>
        <end position="282"/>
    </location>
</feature>
<evidence type="ECO:0000256" key="1">
    <source>
        <dbReference type="SAM" id="MobiDB-lite"/>
    </source>
</evidence>